<proteinExistence type="predicted"/>
<dbReference type="KEGG" id="ncs:NCAS_0C01200"/>
<accession>G0VCA1</accession>
<dbReference type="FunCoup" id="G0VCA1">
    <property type="interactions" value="32"/>
</dbReference>
<reference evidence="2 3" key="1">
    <citation type="journal article" date="2011" name="Proc. Natl. Acad. Sci. U.S.A.">
        <title>Evolutionary erosion of yeast sex chromosomes by mating-type switching accidents.</title>
        <authorList>
            <person name="Gordon J.L."/>
            <person name="Armisen D."/>
            <person name="Proux-Wera E."/>
            <person name="Oheigeartaigh S.S."/>
            <person name="Byrne K.P."/>
            <person name="Wolfe K.H."/>
        </authorList>
    </citation>
    <scope>NUCLEOTIDE SEQUENCE [LARGE SCALE GENOMIC DNA]</scope>
    <source>
        <strain evidence="3">ATCC 76901 / BCRC 22586 / CBS 4309 / NBRC 1992 / NRRL Y-12630</strain>
    </source>
</reference>
<evidence type="ECO:0000313" key="3">
    <source>
        <dbReference type="Proteomes" id="UP000001640"/>
    </source>
</evidence>
<dbReference type="EMBL" id="HE576754">
    <property type="protein sequence ID" value="CCC69110.1"/>
    <property type="molecule type" value="Genomic_DNA"/>
</dbReference>
<protein>
    <submittedName>
        <fullName evidence="2">Uncharacterized protein</fullName>
    </submittedName>
</protein>
<name>G0VCA1_NAUCA</name>
<dbReference type="GO" id="GO:0005628">
    <property type="term" value="C:prospore membrane"/>
    <property type="evidence" value="ECO:0007669"/>
    <property type="project" value="EnsemblFungi"/>
</dbReference>
<organism evidence="2 3">
    <name type="scientific">Naumovozyma castellii</name>
    <name type="common">Yeast</name>
    <name type="synonym">Saccharomyces castellii</name>
    <dbReference type="NCBI Taxonomy" id="27288"/>
    <lineage>
        <taxon>Eukaryota</taxon>
        <taxon>Fungi</taxon>
        <taxon>Dikarya</taxon>
        <taxon>Ascomycota</taxon>
        <taxon>Saccharomycotina</taxon>
        <taxon>Saccharomycetes</taxon>
        <taxon>Saccharomycetales</taxon>
        <taxon>Saccharomycetaceae</taxon>
        <taxon>Naumovozyma</taxon>
    </lineage>
</organism>
<dbReference type="AlphaFoldDB" id="G0VCA1"/>
<evidence type="ECO:0000313" key="2">
    <source>
        <dbReference type="EMBL" id="CCC69110.1"/>
    </source>
</evidence>
<dbReference type="OrthoDB" id="4058291at2759"/>
<feature type="compositionally biased region" description="Polar residues" evidence="1">
    <location>
        <begin position="211"/>
        <end position="221"/>
    </location>
</feature>
<keyword evidence="3" id="KW-1185">Reference proteome</keyword>
<reference key="2">
    <citation type="submission" date="2011-08" db="EMBL/GenBank/DDBJ databases">
        <title>Genome sequence of Naumovozyma castellii.</title>
        <authorList>
            <person name="Gordon J.L."/>
            <person name="Armisen D."/>
            <person name="Proux-Wera E."/>
            <person name="OhEigeartaigh S.S."/>
            <person name="Byrne K.P."/>
            <person name="Wolfe K.H."/>
        </authorList>
    </citation>
    <scope>NUCLEOTIDE SEQUENCE</scope>
    <source>
        <strain>Type strain:CBS 4309</strain>
    </source>
</reference>
<dbReference type="GeneID" id="96902694"/>
<gene>
    <name evidence="2" type="primary">NCAS0C01200</name>
    <name evidence="2" type="ordered locus">NCAS_0C01200</name>
</gene>
<dbReference type="GO" id="GO:0030476">
    <property type="term" value="P:ascospore wall assembly"/>
    <property type="evidence" value="ECO:0007669"/>
    <property type="project" value="EnsemblFungi"/>
</dbReference>
<dbReference type="RefSeq" id="XP_003675477.1">
    <property type="nucleotide sequence ID" value="XM_003675429.1"/>
</dbReference>
<dbReference type="Proteomes" id="UP000001640">
    <property type="component" value="Chromosome 3"/>
</dbReference>
<dbReference type="HOGENOM" id="CLU_069887_0_0_1"/>
<evidence type="ECO:0000256" key="1">
    <source>
        <dbReference type="SAM" id="MobiDB-lite"/>
    </source>
</evidence>
<dbReference type="OMA" id="KLKRRWH"/>
<sequence length="259" mass="30604">MRAQPPPRKSNWSLIVNTVIKIRRFYSCHRLRKRWNIHQIHRVQYKRFIARSPTLEFRSEDMFNIPTNMIPKDTKKKPLMIASFPEGCSNSPQLNVLQRNEKSRLFLSRRRYKLKNIDNKNFKPVPRIGSDSMNPLYPCAETVRSIKQLTNRHADVRVVFHNSNVIKSTRLRKEQEDGVTPQLIQFDNERTIRLDDYPALSRRNGKRDGNNSELAKVSQNDKPGPPIYKNTRHFIKITYFKNSDIISHSSFLDSTLRTW</sequence>
<feature type="region of interest" description="Disordered" evidence="1">
    <location>
        <begin position="200"/>
        <end position="227"/>
    </location>
</feature>
<dbReference type="eggNOG" id="ENOG502S21W">
    <property type="taxonomic scope" value="Eukaryota"/>
</dbReference>
<dbReference type="InParanoid" id="G0VCA1"/>